<dbReference type="AlphaFoldDB" id="A0A6I5N601"/>
<keyword evidence="11" id="KW-1185">Reference proteome</keyword>
<dbReference type="GO" id="GO:0043571">
    <property type="term" value="P:maintenance of CRISPR repeat elements"/>
    <property type="evidence" value="ECO:0007669"/>
    <property type="project" value="UniProtKB-UniRule"/>
</dbReference>
<evidence type="ECO:0000313" key="11">
    <source>
        <dbReference type="Proteomes" id="UP000469292"/>
    </source>
</evidence>
<gene>
    <name evidence="9 10" type="primary">cas2</name>
    <name evidence="10" type="ORF">F6S87_00925</name>
</gene>
<comment type="caution">
    <text evidence="10">The sequence shown here is derived from an EMBL/GenBank/DDBJ whole genome shotgun (WGS) entry which is preliminary data.</text>
</comment>
<dbReference type="NCBIfam" id="TIGR01573">
    <property type="entry name" value="cas2"/>
    <property type="match status" value="1"/>
</dbReference>
<reference evidence="10 11" key="1">
    <citation type="submission" date="2019-09" db="EMBL/GenBank/DDBJ databases">
        <title>Phylogenetic characterization of a novel taxon of the genus Bifidobacterium: Bifidobacterium choloepi sp. nov.</title>
        <authorList>
            <person name="Modesto M."/>
            <person name="Satti M."/>
        </authorList>
    </citation>
    <scope>NUCLEOTIDE SEQUENCE [LARGE SCALE GENOMIC DNA]</scope>
    <source>
        <strain evidence="10 11">BRDM6</strain>
    </source>
</reference>
<dbReference type="GO" id="GO:0016787">
    <property type="term" value="F:hydrolase activity"/>
    <property type="evidence" value="ECO:0007669"/>
    <property type="project" value="UniProtKB-KW"/>
</dbReference>
<evidence type="ECO:0000313" key="10">
    <source>
        <dbReference type="EMBL" id="NEG69211.1"/>
    </source>
</evidence>
<evidence type="ECO:0000256" key="9">
    <source>
        <dbReference type="HAMAP-Rule" id="MF_01471"/>
    </source>
</evidence>
<comment type="cofactor">
    <cofactor evidence="1 9">
        <name>Mg(2+)</name>
        <dbReference type="ChEBI" id="CHEBI:18420"/>
    </cofactor>
</comment>
<proteinExistence type="inferred from homology"/>
<keyword evidence="6 9" id="KW-0378">Hydrolase</keyword>
<comment type="function">
    <text evidence="9">CRISPR (clustered regularly interspaced short palindromic repeat), is an adaptive immune system that provides protection against mobile genetic elements (viruses, transposable elements and conjugative plasmids). CRISPR clusters contain sequences complementary to antecedent mobile elements and target invading nucleic acids. CRISPR clusters are transcribed and processed into CRISPR RNA (crRNA). Functions as a ssRNA-specific endoribonuclease. Involved in the integration of spacer DNA into the CRISPR cassette.</text>
</comment>
<evidence type="ECO:0000256" key="4">
    <source>
        <dbReference type="ARBA" id="ARBA00022723"/>
    </source>
</evidence>
<protein>
    <recommendedName>
        <fullName evidence="9">CRISPR-associated endoribonuclease Cas2</fullName>
        <ecNumber evidence="9">3.1.-.-</ecNumber>
    </recommendedName>
</protein>
<dbReference type="Pfam" id="PF09827">
    <property type="entry name" value="CRISPR_Cas2"/>
    <property type="match status" value="1"/>
</dbReference>
<evidence type="ECO:0000256" key="6">
    <source>
        <dbReference type="ARBA" id="ARBA00022801"/>
    </source>
</evidence>
<dbReference type="InterPro" id="IPR021127">
    <property type="entry name" value="CRISPR_associated_Cas2"/>
</dbReference>
<name>A0A6I5N601_9BIFI</name>
<evidence type="ECO:0000256" key="3">
    <source>
        <dbReference type="ARBA" id="ARBA00022722"/>
    </source>
</evidence>
<evidence type="ECO:0000256" key="1">
    <source>
        <dbReference type="ARBA" id="ARBA00001946"/>
    </source>
</evidence>
<sequence length="101" mass="11741">MRVVIFFDLPVTTARQRRAYRDFRKNLLEEGFLMIQESVYIRITTNRVSAIALEKRIAEIVPSEGVVQSLLVTEKQYASMRFLSGTPVDDIRNSDERTIFL</sequence>
<dbReference type="RefSeq" id="WP_163226807.1">
    <property type="nucleotide sequence ID" value="NZ_VYSG01000001.1"/>
</dbReference>
<keyword evidence="7 9" id="KW-0460">Magnesium</keyword>
<comment type="subunit">
    <text evidence="9">Homodimer, forms a heterotetramer with a Cas1 homodimer.</text>
</comment>
<dbReference type="SUPFAM" id="SSF143430">
    <property type="entry name" value="TTP0101/SSO1404-like"/>
    <property type="match status" value="1"/>
</dbReference>
<dbReference type="EC" id="3.1.-.-" evidence="9"/>
<keyword evidence="3 9" id="KW-0540">Nuclease</keyword>
<dbReference type="GO" id="GO:0046872">
    <property type="term" value="F:metal ion binding"/>
    <property type="evidence" value="ECO:0007669"/>
    <property type="project" value="UniProtKB-UniRule"/>
</dbReference>
<dbReference type="EMBL" id="VYSG01000001">
    <property type="protein sequence ID" value="NEG69211.1"/>
    <property type="molecule type" value="Genomic_DNA"/>
</dbReference>
<keyword evidence="5 9" id="KW-0255">Endonuclease</keyword>
<accession>A0A6I5N601</accession>
<organism evidence="10 11">
    <name type="scientific">Bifidobacterium choloepi</name>
    <dbReference type="NCBI Taxonomy" id="2614131"/>
    <lineage>
        <taxon>Bacteria</taxon>
        <taxon>Bacillati</taxon>
        <taxon>Actinomycetota</taxon>
        <taxon>Actinomycetes</taxon>
        <taxon>Bifidobacteriales</taxon>
        <taxon>Bifidobacteriaceae</taxon>
        <taxon>Bifidobacterium</taxon>
    </lineage>
</organism>
<evidence type="ECO:0000256" key="7">
    <source>
        <dbReference type="ARBA" id="ARBA00022842"/>
    </source>
</evidence>
<keyword evidence="4 9" id="KW-0479">Metal-binding</keyword>
<dbReference type="GO" id="GO:0004521">
    <property type="term" value="F:RNA endonuclease activity"/>
    <property type="evidence" value="ECO:0007669"/>
    <property type="project" value="InterPro"/>
</dbReference>
<evidence type="ECO:0000256" key="8">
    <source>
        <dbReference type="ARBA" id="ARBA00023118"/>
    </source>
</evidence>
<evidence type="ECO:0000256" key="2">
    <source>
        <dbReference type="ARBA" id="ARBA00009959"/>
    </source>
</evidence>
<dbReference type="GO" id="GO:0051607">
    <property type="term" value="P:defense response to virus"/>
    <property type="evidence" value="ECO:0007669"/>
    <property type="project" value="UniProtKB-UniRule"/>
</dbReference>
<dbReference type="InterPro" id="IPR019199">
    <property type="entry name" value="Virulence_VapD/CRISPR_Cas2"/>
</dbReference>
<keyword evidence="8 9" id="KW-0051">Antiviral defense</keyword>
<feature type="binding site" evidence="9">
    <location>
        <position position="8"/>
    </location>
    <ligand>
        <name>Mg(2+)</name>
        <dbReference type="ChEBI" id="CHEBI:18420"/>
        <note>catalytic</note>
    </ligand>
</feature>
<dbReference type="HAMAP" id="MF_01471">
    <property type="entry name" value="Cas2"/>
    <property type="match status" value="1"/>
</dbReference>
<dbReference type="Proteomes" id="UP000469292">
    <property type="component" value="Unassembled WGS sequence"/>
</dbReference>
<comment type="similarity">
    <text evidence="2 9">Belongs to the CRISPR-associated endoribonuclease Cas2 protein family.</text>
</comment>
<evidence type="ECO:0000256" key="5">
    <source>
        <dbReference type="ARBA" id="ARBA00022759"/>
    </source>
</evidence>